<dbReference type="InterPro" id="IPR021858">
    <property type="entry name" value="Fun_TF"/>
</dbReference>
<dbReference type="PROSITE" id="PS00463">
    <property type="entry name" value="ZN2_CY6_FUNGAL_1"/>
    <property type="match status" value="1"/>
</dbReference>
<keyword evidence="9" id="KW-1185">Reference proteome</keyword>
<evidence type="ECO:0000256" key="2">
    <source>
        <dbReference type="ARBA" id="ARBA00023015"/>
    </source>
</evidence>
<dbReference type="Gene3D" id="4.10.240.10">
    <property type="entry name" value="Zn(2)-C6 fungal-type DNA-binding domain"/>
    <property type="match status" value="1"/>
</dbReference>
<feature type="region of interest" description="Disordered" evidence="6">
    <location>
        <begin position="55"/>
        <end position="81"/>
    </location>
</feature>
<comment type="caution">
    <text evidence="8">The sequence shown here is derived from an EMBL/GenBank/DDBJ whole genome shotgun (WGS) entry which is preliminary data.</text>
</comment>
<keyword evidence="2" id="KW-0805">Transcription regulation</keyword>
<evidence type="ECO:0000256" key="5">
    <source>
        <dbReference type="ARBA" id="ARBA00023242"/>
    </source>
</evidence>
<dbReference type="OrthoDB" id="5278208at2759"/>
<evidence type="ECO:0000256" key="1">
    <source>
        <dbReference type="ARBA" id="ARBA00004123"/>
    </source>
</evidence>
<evidence type="ECO:0000256" key="6">
    <source>
        <dbReference type="SAM" id="MobiDB-lite"/>
    </source>
</evidence>
<name>A0A1E3B6E3_ASPCR</name>
<dbReference type="CDD" id="cd00067">
    <property type="entry name" value="GAL4"/>
    <property type="match status" value="1"/>
</dbReference>
<keyword evidence="5" id="KW-0539">Nucleus</keyword>
<feature type="region of interest" description="Disordered" evidence="6">
    <location>
        <begin position="1"/>
        <end position="24"/>
    </location>
</feature>
<organism evidence="8 9">
    <name type="scientific">Aspergillus cristatus</name>
    <name type="common">Chinese Fuzhuan brick tea-fermentation fungus</name>
    <name type="synonym">Eurotium cristatum</name>
    <dbReference type="NCBI Taxonomy" id="573508"/>
    <lineage>
        <taxon>Eukaryota</taxon>
        <taxon>Fungi</taxon>
        <taxon>Dikarya</taxon>
        <taxon>Ascomycota</taxon>
        <taxon>Pezizomycotina</taxon>
        <taxon>Eurotiomycetes</taxon>
        <taxon>Eurotiomycetidae</taxon>
        <taxon>Eurotiales</taxon>
        <taxon>Aspergillaceae</taxon>
        <taxon>Aspergillus</taxon>
        <taxon>Aspergillus subgen. Aspergillus</taxon>
    </lineage>
</organism>
<protein>
    <recommendedName>
        <fullName evidence="7">Zn(2)-C6 fungal-type domain-containing protein</fullName>
    </recommendedName>
</protein>
<dbReference type="Pfam" id="PF11951">
    <property type="entry name" value="Fungal_trans_2"/>
    <property type="match status" value="1"/>
</dbReference>
<evidence type="ECO:0000256" key="4">
    <source>
        <dbReference type="ARBA" id="ARBA00023163"/>
    </source>
</evidence>
<dbReference type="AlphaFoldDB" id="A0A1E3B6E3"/>
<comment type="subcellular location">
    <subcellularLocation>
        <location evidence="1">Nucleus</location>
    </subcellularLocation>
</comment>
<sequence>MANPYTPPQASVMGYPQSQSQLQQNPTQFPAYSILGPSQYPESVALWHTPSPVPPFISSTQNQQRSLQPGTEHKKHRRTRSGCFTCRSRRIKCDEARPVCDRCRKGNRDCVYPSASGSTSRSSARSRSKSKGPSSRSQGTDSPGKVEQDDGRALNPIADNEEDEERSPGSGPQLSPAMSTARSLPVLPKRQNSSQSPTKSYLQSFEHASSSPSTEASPMFETMSIRSGSTGQPPQEPVGSLGTANLAEDLRFYLIFHQEVLTYRHYLLRHPCHRFVHQTITELALKYEPLLHAVVGFAAYHHCVQSGNGKLCTFLKYYNKALTLLRESLGSGEKHTEAMLITVLVLTTFEELSGDWVNLISHHQAAHALMSELLTPQSINCNEMHSHIFLWYSRFDLVAGILAGNEAVLGRDWYISKEQYDGEQAALYPHDAQKQIDFAVSINRRFGLDMASLYAKLSRGIISIDDFIVQNQTLSQTLERMKDILITLENPEHTVQSFPNKQPLTEDDPFDPYIPGSLSTGPLWRVNFAWIDYLSTRTMFEYQSFLTLQQPSMFELQRLASEQCRLIETIDRWPEKENGYFFAFNNCLGIASILLPKDEKHIMWCRRKLVKMEQNGCVTAPRYRTRMAEIWQKPELNHWWLPNDEGYPDIVREVRALTEERTNNPQDDFRESVRDMKTLFWKITLDDSESDKSSPSTLASGT</sequence>
<dbReference type="EMBL" id="JXNT01000011">
    <property type="protein sequence ID" value="ODM16530.1"/>
    <property type="molecule type" value="Genomic_DNA"/>
</dbReference>
<evidence type="ECO:0000259" key="7">
    <source>
        <dbReference type="PROSITE" id="PS50048"/>
    </source>
</evidence>
<dbReference type="Pfam" id="PF00172">
    <property type="entry name" value="Zn_clus"/>
    <property type="match status" value="1"/>
</dbReference>
<dbReference type="PROSITE" id="PS50048">
    <property type="entry name" value="ZN2_CY6_FUNGAL_2"/>
    <property type="match status" value="1"/>
</dbReference>
<feature type="domain" description="Zn(2)-C6 fungal-type" evidence="7">
    <location>
        <begin position="82"/>
        <end position="112"/>
    </location>
</feature>
<keyword evidence="4" id="KW-0804">Transcription</keyword>
<feature type="region of interest" description="Disordered" evidence="6">
    <location>
        <begin position="110"/>
        <end position="218"/>
    </location>
</feature>
<dbReference type="GO" id="GO:0005634">
    <property type="term" value="C:nucleus"/>
    <property type="evidence" value="ECO:0007669"/>
    <property type="project" value="UniProtKB-SubCell"/>
</dbReference>
<accession>A0A1E3B6E3</accession>
<reference evidence="8 9" key="1">
    <citation type="journal article" date="2016" name="BMC Genomics">
        <title>Comparative genomic and transcriptomic analyses of the Fuzhuan brick tea-fermentation fungus Aspergillus cristatus.</title>
        <authorList>
            <person name="Ge Y."/>
            <person name="Wang Y."/>
            <person name="Liu Y."/>
            <person name="Tan Y."/>
            <person name="Ren X."/>
            <person name="Zhang X."/>
            <person name="Hyde K.D."/>
            <person name="Liu Y."/>
            <person name="Liu Z."/>
        </authorList>
    </citation>
    <scope>NUCLEOTIDE SEQUENCE [LARGE SCALE GENOMIC DNA]</scope>
    <source>
        <strain evidence="8 9">GZAAS20.1005</strain>
    </source>
</reference>
<dbReference type="VEuPathDB" id="FungiDB:SI65_08037"/>
<dbReference type="PANTHER" id="PTHR37534:SF10">
    <property type="entry name" value="ZN(II)2CYS6 TRANSCRIPTION FACTOR (EUROFUNG)"/>
    <property type="match status" value="1"/>
</dbReference>
<dbReference type="InterPro" id="IPR036864">
    <property type="entry name" value="Zn2-C6_fun-type_DNA-bd_sf"/>
</dbReference>
<proteinExistence type="predicted"/>
<dbReference type="GO" id="GO:0000981">
    <property type="term" value="F:DNA-binding transcription factor activity, RNA polymerase II-specific"/>
    <property type="evidence" value="ECO:0007669"/>
    <property type="project" value="InterPro"/>
</dbReference>
<keyword evidence="3" id="KW-0238">DNA-binding</keyword>
<feature type="compositionally biased region" description="Polar residues" evidence="6">
    <location>
        <begin position="190"/>
        <end position="216"/>
    </location>
</feature>
<evidence type="ECO:0000313" key="8">
    <source>
        <dbReference type="EMBL" id="ODM16530.1"/>
    </source>
</evidence>
<feature type="compositionally biased region" description="Polar residues" evidence="6">
    <location>
        <begin position="57"/>
        <end position="69"/>
    </location>
</feature>
<dbReference type="GO" id="GO:0008270">
    <property type="term" value="F:zinc ion binding"/>
    <property type="evidence" value="ECO:0007669"/>
    <property type="project" value="InterPro"/>
</dbReference>
<feature type="compositionally biased region" description="Polar residues" evidence="6">
    <location>
        <begin position="170"/>
        <end position="182"/>
    </location>
</feature>
<dbReference type="InterPro" id="IPR001138">
    <property type="entry name" value="Zn2Cys6_DnaBD"/>
</dbReference>
<dbReference type="GO" id="GO:0045944">
    <property type="term" value="P:positive regulation of transcription by RNA polymerase II"/>
    <property type="evidence" value="ECO:0007669"/>
    <property type="project" value="TreeGrafter"/>
</dbReference>
<feature type="compositionally biased region" description="Low complexity" evidence="6">
    <location>
        <begin position="113"/>
        <end position="123"/>
    </location>
</feature>
<evidence type="ECO:0000313" key="9">
    <source>
        <dbReference type="Proteomes" id="UP000094569"/>
    </source>
</evidence>
<dbReference type="PANTHER" id="PTHR37534">
    <property type="entry name" value="TRANSCRIPTIONAL ACTIVATOR PROTEIN UGA3"/>
    <property type="match status" value="1"/>
</dbReference>
<dbReference type="Proteomes" id="UP000094569">
    <property type="component" value="Unassembled WGS sequence"/>
</dbReference>
<dbReference type="SUPFAM" id="SSF57701">
    <property type="entry name" value="Zn2/Cys6 DNA-binding domain"/>
    <property type="match status" value="1"/>
</dbReference>
<dbReference type="STRING" id="573508.A0A1E3B6E3"/>
<dbReference type="SMART" id="SM00066">
    <property type="entry name" value="GAL4"/>
    <property type="match status" value="1"/>
</dbReference>
<dbReference type="GO" id="GO:0000976">
    <property type="term" value="F:transcription cis-regulatory region binding"/>
    <property type="evidence" value="ECO:0007669"/>
    <property type="project" value="TreeGrafter"/>
</dbReference>
<evidence type="ECO:0000256" key="3">
    <source>
        <dbReference type="ARBA" id="ARBA00023125"/>
    </source>
</evidence>
<gene>
    <name evidence="8" type="ORF">SI65_08037</name>
</gene>